<evidence type="ECO:0000256" key="1">
    <source>
        <dbReference type="SAM" id="MobiDB-lite"/>
    </source>
</evidence>
<sequence length="394" mass="44973">MLKLFIRNDNPHTCKAKKEDFDRFAQVSGKRGSDAEKELRDFIATVVNKNVKNVNDMQKVVNSPSKRKRSSSSAPSKRQCRIPPIHITEKEQSSIPSNRITSRNRTKSPTFSTSSSSRSNSSSSTRSSSSSGSSSTRSSSSVSKTPERKVTESVRTPPTPQILKELLGIDTESLFGMEDDQEFLLEEEKTNVNKENKKKNEMSDANENEKDENDMSVMKGKKVNDVEKKRVRDERLEVKRDISKKTDSIVLKQTVNRKKESNNDVRSRGMEIQSRLKELQQLQNSKIMLNVGGCKMETSRITLSKDPESLFAKAIESSEHCCSTNNVIFIDRDPTHMRFILNYLRYNGSMPEAIIPRDRRNLTEILHEAEYYNLKGLSSILWKRLNLLLEWGEV</sequence>
<feature type="compositionally biased region" description="Acidic residues" evidence="1">
    <location>
        <begin position="204"/>
        <end position="214"/>
    </location>
</feature>
<organism evidence="3 5">
    <name type="scientific">Sinanodonta woodiana</name>
    <name type="common">Chinese pond mussel</name>
    <name type="synonym">Anodonta woodiana</name>
    <dbReference type="NCBI Taxonomy" id="1069815"/>
    <lineage>
        <taxon>Eukaryota</taxon>
        <taxon>Metazoa</taxon>
        <taxon>Spiralia</taxon>
        <taxon>Lophotrochozoa</taxon>
        <taxon>Mollusca</taxon>
        <taxon>Bivalvia</taxon>
        <taxon>Autobranchia</taxon>
        <taxon>Heteroconchia</taxon>
        <taxon>Palaeoheterodonta</taxon>
        <taxon>Unionida</taxon>
        <taxon>Unionoidea</taxon>
        <taxon>Unionidae</taxon>
        <taxon>Unioninae</taxon>
        <taxon>Sinanodonta</taxon>
    </lineage>
</organism>
<feature type="region of interest" description="Disordered" evidence="1">
    <location>
        <begin position="186"/>
        <end position="226"/>
    </location>
</feature>
<name>A0ABD3TZW2_SINWO</name>
<dbReference type="PANTHER" id="PTHR11145">
    <property type="entry name" value="BTB/POZ DOMAIN-CONTAINING ADAPTER FOR CUL3-MEDIATED RHOA DEGRADATION PROTEIN FAMILY MEMBER"/>
    <property type="match status" value="1"/>
</dbReference>
<dbReference type="Proteomes" id="UP001634394">
    <property type="component" value="Unassembled WGS sequence"/>
</dbReference>
<evidence type="ECO:0000313" key="4">
    <source>
        <dbReference type="EMBL" id="KAL3842675.1"/>
    </source>
</evidence>
<dbReference type="CDD" id="cd18316">
    <property type="entry name" value="BTB_POZ_KCTD-like"/>
    <property type="match status" value="1"/>
</dbReference>
<gene>
    <name evidence="3" type="ORF">ACJMK2_020663</name>
    <name evidence="4" type="ORF">ACJMK2_020664</name>
</gene>
<dbReference type="InterPro" id="IPR000210">
    <property type="entry name" value="BTB/POZ_dom"/>
</dbReference>
<reference evidence="3 5" key="1">
    <citation type="submission" date="2024-11" db="EMBL/GenBank/DDBJ databases">
        <title>Chromosome-level genome assembly of the freshwater bivalve Anodonta woodiana.</title>
        <authorList>
            <person name="Chen X."/>
        </authorList>
    </citation>
    <scope>NUCLEOTIDE SEQUENCE [LARGE SCALE GENOMIC DNA]</scope>
    <source>
        <strain evidence="3">MN2024</strain>
        <tissue evidence="3">Gills</tissue>
    </source>
</reference>
<protein>
    <recommendedName>
        <fullName evidence="2">BTB domain-containing protein</fullName>
    </recommendedName>
</protein>
<dbReference type="Pfam" id="PF02214">
    <property type="entry name" value="BTB_2"/>
    <property type="match status" value="1"/>
</dbReference>
<dbReference type="InterPro" id="IPR003131">
    <property type="entry name" value="T1-type_BTB"/>
</dbReference>
<dbReference type="PANTHER" id="PTHR11145:SF8">
    <property type="entry name" value="RE57120P"/>
    <property type="match status" value="1"/>
</dbReference>
<keyword evidence="5" id="KW-1185">Reference proteome</keyword>
<evidence type="ECO:0000313" key="5">
    <source>
        <dbReference type="Proteomes" id="UP001634394"/>
    </source>
</evidence>
<dbReference type="InterPro" id="IPR045068">
    <property type="entry name" value="BACURD1-3"/>
</dbReference>
<feature type="compositionally biased region" description="Low complexity" evidence="1">
    <location>
        <begin position="112"/>
        <end position="143"/>
    </location>
</feature>
<dbReference type="SMART" id="SM00225">
    <property type="entry name" value="BTB"/>
    <property type="match status" value="1"/>
</dbReference>
<feature type="compositionally biased region" description="Polar residues" evidence="1">
    <location>
        <begin position="93"/>
        <end position="111"/>
    </location>
</feature>
<feature type="compositionally biased region" description="Basic and acidic residues" evidence="1">
    <location>
        <begin position="186"/>
        <end position="202"/>
    </location>
</feature>
<accession>A0ABD3TZW2</accession>
<evidence type="ECO:0000313" key="3">
    <source>
        <dbReference type="EMBL" id="KAL3842674.1"/>
    </source>
</evidence>
<proteinExistence type="predicted"/>
<dbReference type="Gene3D" id="3.30.710.10">
    <property type="entry name" value="Potassium Channel Kv1.1, Chain A"/>
    <property type="match status" value="1"/>
</dbReference>
<dbReference type="InterPro" id="IPR011333">
    <property type="entry name" value="SKP1/BTB/POZ_sf"/>
</dbReference>
<dbReference type="AlphaFoldDB" id="A0ABD3TZW2"/>
<dbReference type="SUPFAM" id="SSF54695">
    <property type="entry name" value="POZ domain"/>
    <property type="match status" value="1"/>
</dbReference>
<dbReference type="EMBL" id="JBJQND010000017">
    <property type="protein sequence ID" value="KAL3842674.1"/>
    <property type="molecule type" value="Genomic_DNA"/>
</dbReference>
<feature type="region of interest" description="Disordered" evidence="1">
    <location>
        <begin position="55"/>
        <end position="163"/>
    </location>
</feature>
<dbReference type="EMBL" id="JBJQND010000017">
    <property type="protein sequence ID" value="KAL3842675.1"/>
    <property type="molecule type" value="Genomic_DNA"/>
</dbReference>
<evidence type="ECO:0000259" key="2">
    <source>
        <dbReference type="SMART" id="SM00225"/>
    </source>
</evidence>
<feature type="domain" description="BTB" evidence="2">
    <location>
        <begin position="285"/>
        <end position="389"/>
    </location>
</feature>
<comment type="caution">
    <text evidence="3">The sequence shown here is derived from an EMBL/GenBank/DDBJ whole genome shotgun (WGS) entry which is preliminary data.</text>
</comment>
<feature type="compositionally biased region" description="Low complexity" evidence="1">
    <location>
        <begin position="55"/>
        <end position="64"/>
    </location>
</feature>